<accession>A0A5C8PWD9</accession>
<gene>
    <name evidence="1" type="ORF">FHP25_01265</name>
</gene>
<dbReference type="AlphaFoldDB" id="A0A5C8PWD9"/>
<sequence length="253" mass="27373">MSKDRPDAAAPASPQALLPALRALVAEVVGAAVAEAEAQGRQVSCAAGCGACCRQLVPIADVEAQAIADLVERLPPARRAEIEARFAEAERRIAAWQPLDSLLDADVDAPAEEQLRVAAGYFRLGVACPFLEDESCSIYPERPLLCREYLVTSPAAHCARQYELRTDSVRLTRPSWSLARLASDETPPQPTYVPLSLALYWQRERARPVAPQPLAVWVARFEAASRLVAEKLAQAEPDAVVVTMHRTTDGGAP</sequence>
<evidence type="ECO:0000313" key="1">
    <source>
        <dbReference type="EMBL" id="TXL82355.1"/>
    </source>
</evidence>
<dbReference type="Pfam" id="PF03692">
    <property type="entry name" value="CxxCxxCC"/>
    <property type="match status" value="1"/>
</dbReference>
<keyword evidence="2" id="KW-1185">Reference proteome</keyword>
<comment type="caution">
    <text evidence="1">The sequence shown here is derived from an EMBL/GenBank/DDBJ whole genome shotgun (WGS) entry which is preliminary data.</text>
</comment>
<dbReference type="EMBL" id="VDUZ01000001">
    <property type="protein sequence ID" value="TXL82355.1"/>
    <property type="molecule type" value="Genomic_DNA"/>
</dbReference>
<reference evidence="1 2" key="1">
    <citation type="submission" date="2019-06" db="EMBL/GenBank/DDBJ databases">
        <title>New taxonomy in bacterial strain CC-CFT640, isolated from vineyard.</title>
        <authorList>
            <person name="Lin S.-Y."/>
            <person name="Tsai C.-F."/>
            <person name="Young C.-C."/>
        </authorList>
    </citation>
    <scope>NUCLEOTIDE SEQUENCE [LARGE SCALE GENOMIC DNA]</scope>
    <source>
        <strain evidence="1 2">CC-CFT640</strain>
    </source>
</reference>
<organism evidence="1 2">
    <name type="scientific">Vineibacter terrae</name>
    <dbReference type="NCBI Taxonomy" id="2586908"/>
    <lineage>
        <taxon>Bacteria</taxon>
        <taxon>Pseudomonadati</taxon>
        <taxon>Pseudomonadota</taxon>
        <taxon>Alphaproteobacteria</taxon>
        <taxon>Hyphomicrobiales</taxon>
        <taxon>Vineibacter</taxon>
    </lineage>
</organism>
<dbReference type="OrthoDB" id="259086at2"/>
<proteinExistence type="predicted"/>
<dbReference type="Proteomes" id="UP000321638">
    <property type="component" value="Unassembled WGS sequence"/>
</dbReference>
<name>A0A5C8PWD9_9HYPH</name>
<dbReference type="InterPro" id="IPR005358">
    <property type="entry name" value="Puta_zinc/iron-chelating_dom"/>
</dbReference>
<evidence type="ECO:0000313" key="2">
    <source>
        <dbReference type="Proteomes" id="UP000321638"/>
    </source>
</evidence>
<protein>
    <submittedName>
        <fullName evidence="1">YkgJ family cysteine cluster protein</fullName>
    </submittedName>
</protein>
<dbReference type="RefSeq" id="WP_147845060.1">
    <property type="nucleotide sequence ID" value="NZ_VDUZ01000001.1"/>
</dbReference>